<dbReference type="PANTHER" id="PTHR12143">
    <property type="entry name" value="PEPTIDE N-GLYCANASE PNGASE -RELATED"/>
    <property type="match status" value="1"/>
</dbReference>
<dbReference type="Gene3D" id="1.20.1610.10">
    <property type="entry name" value="alpha-1,2-mannosidases domains"/>
    <property type="match status" value="1"/>
</dbReference>
<dbReference type="Gene3D" id="1.20.1050.60">
    <property type="entry name" value="alpha-1,2-mannosidase"/>
    <property type="match status" value="1"/>
</dbReference>
<dbReference type="RefSeq" id="WP_062175914.1">
    <property type="nucleotide sequence ID" value="NZ_BBXL01000002.1"/>
</dbReference>
<evidence type="ECO:0000313" key="8">
    <source>
        <dbReference type="Proteomes" id="UP000184480"/>
    </source>
</evidence>
<dbReference type="FunFam" id="3.30.2080.10:FF:000001">
    <property type="entry name" value="Alpha-1,2-mannosidase subfamily"/>
    <property type="match status" value="1"/>
</dbReference>
<keyword evidence="3" id="KW-0106">Calcium</keyword>
<dbReference type="InterPro" id="IPR008928">
    <property type="entry name" value="6-hairpin_glycosidase_sf"/>
</dbReference>
<dbReference type="InterPro" id="IPR012939">
    <property type="entry name" value="Glyco_hydro_92"/>
</dbReference>
<evidence type="ECO:0000313" key="7">
    <source>
        <dbReference type="EMBL" id="SHE88870.1"/>
    </source>
</evidence>
<dbReference type="EMBL" id="FQUC01000002">
    <property type="protein sequence ID" value="SHE88870.1"/>
    <property type="molecule type" value="Genomic_DNA"/>
</dbReference>
<dbReference type="SUPFAM" id="SSF48208">
    <property type="entry name" value="Six-hairpin glycosidases"/>
    <property type="match status" value="1"/>
</dbReference>
<evidence type="ECO:0000256" key="1">
    <source>
        <dbReference type="ARBA" id="ARBA00001913"/>
    </source>
</evidence>
<protein>
    <submittedName>
        <fullName evidence="7">Alpha-1,2-mannosidase, putative</fullName>
    </submittedName>
</protein>
<gene>
    <name evidence="7" type="ORF">SAMN05444362_102412</name>
</gene>
<comment type="cofactor">
    <cofactor evidence="1">
        <name>Ca(2+)</name>
        <dbReference type="ChEBI" id="CHEBI:29108"/>
    </cofactor>
</comment>
<evidence type="ECO:0000256" key="2">
    <source>
        <dbReference type="ARBA" id="ARBA00011245"/>
    </source>
</evidence>
<dbReference type="InterPro" id="IPR050883">
    <property type="entry name" value="PNGase"/>
</dbReference>
<dbReference type="GO" id="GO:0005829">
    <property type="term" value="C:cytosol"/>
    <property type="evidence" value="ECO:0007669"/>
    <property type="project" value="TreeGrafter"/>
</dbReference>
<dbReference type="GO" id="GO:0005975">
    <property type="term" value="P:carbohydrate metabolic process"/>
    <property type="evidence" value="ECO:0007669"/>
    <property type="project" value="InterPro"/>
</dbReference>
<name>A0A1M4X5V8_9BACT</name>
<dbReference type="GO" id="GO:0000224">
    <property type="term" value="F:peptide-N4-(N-acetyl-beta-glucosaminyl)asparagine amidase activity"/>
    <property type="evidence" value="ECO:0007669"/>
    <property type="project" value="TreeGrafter"/>
</dbReference>
<dbReference type="Gene3D" id="2.70.98.10">
    <property type="match status" value="1"/>
</dbReference>
<dbReference type="Pfam" id="PF17678">
    <property type="entry name" value="Glyco_hydro_92N"/>
    <property type="match status" value="1"/>
</dbReference>
<dbReference type="PANTHER" id="PTHR12143:SF43">
    <property type="entry name" value="PUTATIVE-RELATED"/>
    <property type="match status" value="1"/>
</dbReference>
<feature type="domain" description="Glycosyl hydrolase family 92 N-terminal" evidence="6">
    <location>
        <begin position="38"/>
        <end position="285"/>
    </location>
</feature>
<keyword evidence="8" id="KW-1185">Reference proteome</keyword>
<dbReference type="GO" id="GO:0006516">
    <property type="term" value="P:glycoprotein catabolic process"/>
    <property type="evidence" value="ECO:0007669"/>
    <property type="project" value="TreeGrafter"/>
</dbReference>
<feature type="domain" description="Glycosyl hydrolase family 92" evidence="5">
    <location>
        <begin position="292"/>
        <end position="756"/>
    </location>
</feature>
<dbReference type="Pfam" id="PF07971">
    <property type="entry name" value="Glyco_hydro_92"/>
    <property type="match status" value="1"/>
</dbReference>
<dbReference type="InterPro" id="IPR005887">
    <property type="entry name" value="GH92_a_mannosidase_put"/>
</dbReference>
<accession>A0A1M4X5V8</accession>
<dbReference type="OrthoDB" id="9762711at2"/>
<reference evidence="8" key="1">
    <citation type="submission" date="2016-11" db="EMBL/GenBank/DDBJ databases">
        <authorList>
            <person name="Varghese N."/>
            <person name="Submissions S."/>
        </authorList>
    </citation>
    <scope>NUCLEOTIDE SEQUENCE [LARGE SCALE GENOMIC DNA]</scope>
    <source>
        <strain evidence="8">DSM 27370</strain>
    </source>
</reference>
<evidence type="ECO:0000259" key="6">
    <source>
        <dbReference type="Pfam" id="PF17678"/>
    </source>
</evidence>
<feature type="signal peptide" evidence="4">
    <location>
        <begin position="1"/>
        <end position="25"/>
    </location>
</feature>
<dbReference type="STRING" id="1346286.SAMN05444362_102412"/>
<dbReference type="AlphaFoldDB" id="A0A1M4X5V8"/>
<evidence type="ECO:0000256" key="4">
    <source>
        <dbReference type="SAM" id="SignalP"/>
    </source>
</evidence>
<dbReference type="InterPro" id="IPR014718">
    <property type="entry name" value="GH-type_carb-bd"/>
</dbReference>
<dbReference type="Proteomes" id="UP000184480">
    <property type="component" value="Unassembled WGS sequence"/>
</dbReference>
<dbReference type="NCBIfam" id="TIGR01180">
    <property type="entry name" value="aman2_put"/>
    <property type="match status" value="1"/>
</dbReference>
<keyword evidence="4" id="KW-0732">Signal</keyword>
<dbReference type="Gene3D" id="3.30.2080.10">
    <property type="entry name" value="GH92 mannosidase domain"/>
    <property type="match status" value="1"/>
</dbReference>
<dbReference type="GO" id="GO:0030246">
    <property type="term" value="F:carbohydrate binding"/>
    <property type="evidence" value="ECO:0007669"/>
    <property type="project" value="InterPro"/>
</dbReference>
<dbReference type="FunFam" id="1.20.1050.60:FF:000001">
    <property type="entry name" value="Putative alpha-1,2-mannosidase"/>
    <property type="match status" value="1"/>
</dbReference>
<evidence type="ECO:0000259" key="5">
    <source>
        <dbReference type="Pfam" id="PF07971"/>
    </source>
</evidence>
<sequence length="775" mass="88151">MKQTICTYCPILLIAILLHCLMSCRSGSNSEAESLLKYVDTRVGTAPSITHTAGKFGKKTEEYGQTLPAVLEPNGMNFWTPQTRDTELKCVAPYYYTDTLLQGFRNSHWIVGGCTQDYGSMTLMPLFDNLRCQPLQRATRFSHQDEVATPSYYSVFLPDENIHTEMTARSRSAIYRFTYKKAGKGYLVVNPNSDEGQGYISIDTINNQIYGYNPVHRIYQGLGKPAGYSGHFVIQFNKKITNYGTYRGDSLFTHATQIDKAPRMGLFIEFDVEPGEEVLIKAASSFVSREGAIRNLEAEIPHWDFDRTRTELSRIWELHFSSIKVETENHTDKEKFYGAFYRASFLPRTFNDVDGHYPSFAKGEPIRQLPEGETYYEDFSMWDTYRALHPLINLIYPTKGGDMMQSLVHKYEQGGWLPAFPCWNSYTAAMIGDHSIAAIGDAYSKGIRNFDVEKAYEGMRKNAFEIPSDIDEYKDGMGRRALTSYLKYGYIPLEDAVPDAFHTQEQVSRTMEYAYDDFVLAQMAKSLGKTADYEKLILRATNYRNVIDPRTGYAQGRHADGTFLDENNAFSFVRFITEGAPCHYTWYAPQDPYGLMESMGGKANYIAKLDSMFSEQRYWHGNEPCHQVAFMFNYAGEPWKTQQAVRHIMETEYLNTPGGLAGNDDAGQMSAWYMFAAMGFYPVCPGTPYYMLASPSFPSLTLHLENKKTFTVKALKASEKNIYIQSATLNGKPYTRNYITHQDIMNGGTMEFVMGDKPNTGWGTRPEDCPPDMIM</sequence>
<evidence type="ECO:0000256" key="3">
    <source>
        <dbReference type="ARBA" id="ARBA00022837"/>
    </source>
</evidence>
<proteinExistence type="predicted"/>
<feature type="chain" id="PRO_5009908240" evidence="4">
    <location>
        <begin position="26"/>
        <end position="775"/>
    </location>
</feature>
<organism evidence="7 8">
    <name type="scientific">Dysgonomonas macrotermitis</name>
    <dbReference type="NCBI Taxonomy" id="1346286"/>
    <lineage>
        <taxon>Bacteria</taxon>
        <taxon>Pseudomonadati</taxon>
        <taxon>Bacteroidota</taxon>
        <taxon>Bacteroidia</taxon>
        <taxon>Bacteroidales</taxon>
        <taxon>Dysgonomonadaceae</taxon>
        <taxon>Dysgonomonas</taxon>
    </lineage>
</organism>
<comment type="subunit">
    <text evidence="2">Monomer.</text>
</comment>
<dbReference type="InterPro" id="IPR041371">
    <property type="entry name" value="GH92_N"/>
</dbReference>